<organism evidence="3 4">
    <name type="scientific">Abeliophyllum distichum</name>
    <dbReference type="NCBI Taxonomy" id="126358"/>
    <lineage>
        <taxon>Eukaryota</taxon>
        <taxon>Viridiplantae</taxon>
        <taxon>Streptophyta</taxon>
        <taxon>Embryophyta</taxon>
        <taxon>Tracheophyta</taxon>
        <taxon>Spermatophyta</taxon>
        <taxon>Magnoliopsida</taxon>
        <taxon>eudicotyledons</taxon>
        <taxon>Gunneridae</taxon>
        <taxon>Pentapetalae</taxon>
        <taxon>asterids</taxon>
        <taxon>lamiids</taxon>
        <taxon>Lamiales</taxon>
        <taxon>Oleaceae</taxon>
        <taxon>Forsythieae</taxon>
        <taxon>Abeliophyllum</taxon>
    </lineage>
</organism>
<evidence type="ECO:0000313" key="3">
    <source>
        <dbReference type="EMBL" id="KAL2466557.1"/>
    </source>
</evidence>
<gene>
    <name evidence="3" type="ORF">Adt_42408</name>
</gene>
<dbReference type="AlphaFoldDB" id="A0ABD1PRL0"/>
<name>A0ABD1PRL0_9LAMI</name>
<proteinExistence type="predicted"/>
<accession>A0ABD1PRL0</accession>
<feature type="region of interest" description="Disordered" evidence="2">
    <location>
        <begin position="1"/>
        <end position="27"/>
    </location>
</feature>
<dbReference type="Proteomes" id="UP001604336">
    <property type="component" value="Unassembled WGS sequence"/>
</dbReference>
<evidence type="ECO:0000256" key="1">
    <source>
        <dbReference type="SAM" id="Coils"/>
    </source>
</evidence>
<protein>
    <submittedName>
        <fullName evidence="3">Uncharacterized protein</fullName>
    </submittedName>
</protein>
<keyword evidence="1" id="KW-0175">Coiled coil</keyword>
<evidence type="ECO:0000256" key="2">
    <source>
        <dbReference type="SAM" id="MobiDB-lite"/>
    </source>
</evidence>
<feature type="coiled-coil region" evidence="1">
    <location>
        <begin position="283"/>
        <end position="345"/>
    </location>
</feature>
<reference evidence="4" key="1">
    <citation type="submission" date="2024-07" db="EMBL/GenBank/DDBJ databases">
        <title>Two chromosome-level genome assemblies of Korean endemic species Abeliophyllum distichum and Forsythia ovata (Oleaceae).</title>
        <authorList>
            <person name="Jang H."/>
        </authorList>
    </citation>
    <scope>NUCLEOTIDE SEQUENCE [LARGE SCALE GENOMIC DNA]</scope>
</reference>
<dbReference type="EMBL" id="JBFOLK010000013">
    <property type="protein sequence ID" value="KAL2466557.1"/>
    <property type="molecule type" value="Genomic_DNA"/>
</dbReference>
<keyword evidence="4" id="KW-1185">Reference proteome</keyword>
<sequence length="391" mass="42527">MSSSATGEDALGRAVDEASPSVSPSMEDVLPIRGVDVSTGEAIPIYAAPSLLEADDPFRTDVVRGKALDVSSIMVEDDLTNLREANRIPADIELMLPGPNERAYFPRRGCTALHLNAFRKVIEDLSREGNRTEVAAPDVVEIDDSVVPEGEAPLKRKRKGGASGSGPSQPKKKAVELPSPVDPISRSSRVGPFDSRKKLRKLIGPLGSRISDDMLKNGDEPAVEGAGRVRTRMQEHKKLVAKASKSDKEHQQALEGLQAAMDSMRTWTLDNANAAQKVAAEVLEAANIEKRCLQSESESCELEAQRLRGDLEVSKKGRTEAEAEVARLLGEKKEMEAKLESVEADFIANFHNTDAYTNFSDYFTRVGHQEPNVSTSTLDPLELGFLPRGRG</sequence>
<comment type="caution">
    <text evidence="3">The sequence shown here is derived from an EMBL/GenBank/DDBJ whole genome shotgun (WGS) entry which is preliminary data.</text>
</comment>
<feature type="region of interest" description="Disordered" evidence="2">
    <location>
        <begin position="212"/>
        <end position="231"/>
    </location>
</feature>
<evidence type="ECO:0000313" key="4">
    <source>
        <dbReference type="Proteomes" id="UP001604336"/>
    </source>
</evidence>
<feature type="region of interest" description="Disordered" evidence="2">
    <location>
        <begin position="142"/>
        <end position="193"/>
    </location>
</feature>